<evidence type="ECO:0000313" key="2">
    <source>
        <dbReference type="Proteomes" id="UP000006103"/>
    </source>
</evidence>
<dbReference type="AlphaFoldDB" id="B8F0L5"/>
<proteinExistence type="predicted"/>
<accession>B8F0L5</accession>
<protein>
    <submittedName>
        <fullName evidence="1">Uncharacterized protein</fullName>
    </submittedName>
</protein>
<dbReference type="EMBL" id="CP001301">
    <property type="protein sequence ID" value="ACL34454.1"/>
    <property type="molecule type" value="Genomic_DNA"/>
</dbReference>
<name>B8F0L5_BORGR</name>
<reference evidence="1" key="1">
    <citation type="submission" date="2008-12" db="EMBL/GenBank/DDBJ databases">
        <authorList>
            <person name="Fraser-Liggett C.M."/>
            <person name="Mongodin E.F."/>
            <person name="Casjens B."/>
            <person name="Dunn J."/>
            <person name="Luft B."/>
            <person name="Qiu W."/>
            <person name="Schutzer S."/>
            <person name="Sebastian Y."/>
        </authorList>
    </citation>
    <scope>NUCLEOTIDE SEQUENCE [LARGE SCALE GENOMIC DNA]</scope>
    <source>
        <strain evidence="1">PBr</strain>
        <plasmid evidence="1">PBr_lp25</plasmid>
    </source>
</reference>
<geneLocation type="plasmid" evidence="1 2">
    <name>PBr_lp25</name>
</geneLocation>
<dbReference type="Proteomes" id="UP000006103">
    <property type="component" value="Plasmid PBr_lp25"/>
</dbReference>
<organism evidence="1 2">
    <name type="scientific">Borreliella garinii PBr</name>
    <dbReference type="NCBI Taxonomy" id="498743"/>
    <lineage>
        <taxon>Bacteria</taxon>
        <taxon>Pseudomonadati</taxon>
        <taxon>Spirochaetota</taxon>
        <taxon>Spirochaetia</taxon>
        <taxon>Spirochaetales</taxon>
        <taxon>Borreliaceae</taxon>
        <taxon>Borreliella</taxon>
    </lineage>
</organism>
<gene>
    <name evidence="1" type="ORF">BGAPBR_E0035</name>
</gene>
<evidence type="ECO:0000313" key="1">
    <source>
        <dbReference type="EMBL" id="ACL34454.1"/>
    </source>
</evidence>
<keyword evidence="1" id="KW-0614">Plasmid</keyword>
<keyword evidence="2" id="KW-1185">Reference proteome</keyword>
<sequence>MFKYISNAFNLFSIIIFDITKSITLKQKRPNFSKKLIKYS</sequence>